<dbReference type="InterPro" id="IPR015797">
    <property type="entry name" value="NUDIX_hydrolase-like_dom_sf"/>
</dbReference>
<dbReference type="Gene3D" id="3.90.79.10">
    <property type="entry name" value="Nucleoside Triphosphate Pyrophosphohydrolase"/>
    <property type="match status" value="1"/>
</dbReference>
<keyword evidence="2" id="KW-0378">Hydrolase</keyword>
<dbReference type="CDD" id="cd02883">
    <property type="entry name" value="NUDIX_Hydrolase"/>
    <property type="match status" value="1"/>
</dbReference>
<dbReference type="Pfam" id="PF00293">
    <property type="entry name" value="NUDIX"/>
    <property type="match status" value="1"/>
</dbReference>
<evidence type="ECO:0000256" key="1">
    <source>
        <dbReference type="ARBA" id="ARBA00005582"/>
    </source>
</evidence>
<protein>
    <submittedName>
        <fullName evidence="4">NUDIX domain-containing protein</fullName>
    </submittedName>
</protein>
<feature type="domain" description="Nudix hydrolase" evidence="3">
    <location>
        <begin position="5"/>
        <end position="127"/>
    </location>
</feature>
<accession>A0ABS5KQM1</accession>
<dbReference type="InterPro" id="IPR020084">
    <property type="entry name" value="NUDIX_hydrolase_CS"/>
</dbReference>
<dbReference type="PANTHER" id="PTHR43736">
    <property type="entry name" value="ADP-RIBOSE PYROPHOSPHATASE"/>
    <property type="match status" value="1"/>
</dbReference>
<keyword evidence="5" id="KW-1185">Reference proteome</keyword>
<evidence type="ECO:0000259" key="3">
    <source>
        <dbReference type="PROSITE" id="PS51462"/>
    </source>
</evidence>
<dbReference type="PANTHER" id="PTHR43736:SF1">
    <property type="entry name" value="DIHYDRONEOPTERIN TRIPHOSPHATE DIPHOSPHATASE"/>
    <property type="match status" value="1"/>
</dbReference>
<organism evidence="4 5">
    <name type="scientific">Catenulispora pinistramenti</name>
    <dbReference type="NCBI Taxonomy" id="2705254"/>
    <lineage>
        <taxon>Bacteria</taxon>
        <taxon>Bacillati</taxon>
        <taxon>Actinomycetota</taxon>
        <taxon>Actinomycetes</taxon>
        <taxon>Catenulisporales</taxon>
        <taxon>Catenulisporaceae</taxon>
        <taxon>Catenulispora</taxon>
    </lineage>
</organism>
<evidence type="ECO:0000313" key="4">
    <source>
        <dbReference type="EMBL" id="MBS2548351.1"/>
    </source>
</evidence>
<gene>
    <name evidence="4" type="ORF">KGQ19_15910</name>
</gene>
<evidence type="ECO:0000256" key="2">
    <source>
        <dbReference type="ARBA" id="ARBA00022801"/>
    </source>
</evidence>
<dbReference type="Proteomes" id="UP000730482">
    <property type="component" value="Unassembled WGS sequence"/>
</dbReference>
<dbReference type="EMBL" id="JAAFYZ010000047">
    <property type="protein sequence ID" value="MBS2548351.1"/>
    <property type="molecule type" value="Genomic_DNA"/>
</dbReference>
<dbReference type="InterPro" id="IPR000086">
    <property type="entry name" value="NUDIX_hydrolase_dom"/>
</dbReference>
<dbReference type="SUPFAM" id="SSF55811">
    <property type="entry name" value="Nudix"/>
    <property type="match status" value="1"/>
</dbReference>
<evidence type="ECO:0000313" key="5">
    <source>
        <dbReference type="Proteomes" id="UP000730482"/>
    </source>
</evidence>
<proteinExistence type="inferred from homology"/>
<comment type="caution">
    <text evidence="4">The sequence shown here is derived from an EMBL/GenBank/DDBJ whole genome shotgun (WGS) entry which is preliminary data.</text>
</comment>
<sequence>MPEYYRHSVSVAGVTVRDDGKVLMIRRRDNGALQIPGGILEEDEDILSGLVREVGEETGYQVAPLRLTGVYKNMKIGVVALVYRCKLIGGEAAVNDEAAEVLWLDREAIGLGSVEAFAVRVTDALDSLEPVTRSHDGTSLL</sequence>
<dbReference type="PROSITE" id="PS00893">
    <property type="entry name" value="NUDIX_BOX"/>
    <property type="match status" value="1"/>
</dbReference>
<dbReference type="RefSeq" id="WP_212009938.1">
    <property type="nucleotide sequence ID" value="NZ_JAAFYZ010000047.1"/>
</dbReference>
<comment type="similarity">
    <text evidence="1">Belongs to the Nudix hydrolase family.</text>
</comment>
<reference evidence="4 5" key="1">
    <citation type="submission" date="2020-02" db="EMBL/GenBank/DDBJ databases">
        <title>Acidophilic actinobacteria isolated from forest soil.</title>
        <authorList>
            <person name="Golinska P."/>
        </authorList>
    </citation>
    <scope>NUCLEOTIDE SEQUENCE [LARGE SCALE GENOMIC DNA]</scope>
    <source>
        <strain evidence="4 5">NL8</strain>
    </source>
</reference>
<name>A0ABS5KQM1_9ACTN</name>
<dbReference type="PROSITE" id="PS51462">
    <property type="entry name" value="NUDIX"/>
    <property type="match status" value="1"/>
</dbReference>